<evidence type="ECO:0000259" key="1">
    <source>
        <dbReference type="Pfam" id="PF13649"/>
    </source>
</evidence>
<dbReference type="Proteomes" id="UP001163336">
    <property type="component" value="Chromosome"/>
</dbReference>
<name>A0ABM8CBN1_9BURK</name>
<organism evidence="2 3">
    <name type="scientific">Massilia varians</name>
    <dbReference type="NCBI Taxonomy" id="457921"/>
    <lineage>
        <taxon>Bacteria</taxon>
        <taxon>Pseudomonadati</taxon>
        <taxon>Pseudomonadota</taxon>
        <taxon>Betaproteobacteria</taxon>
        <taxon>Burkholderiales</taxon>
        <taxon>Oxalobacteraceae</taxon>
        <taxon>Telluria group</taxon>
        <taxon>Massilia</taxon>
    </lineage>
</organism>
<gene>
    <name evidence="2" type="ORF">MasN3_41820</name>
</gene>
<dbReference type="InterPro" id="IPR029063">
    <property type="entry name" value="SAM-dependent_MTases_sf"/>
</dbReference>
<dbReference type="Gene3D" id="3.40.50.150">
    <property type="entry name" value="Vaccinia Virus protein VP39"/>
    <property type="match status" value="1"/>
</dbReference>
<dbReference type="RefSeq" id="WP_281909985.1">
    <property type="nucleotide sequence ID" value="NZ_AP026966.1"/>
</dbReference>
<dbReference type="PANTHER" id="PTHR44068:SF11">
    <property type="entry name" value="GERANYL DIPHOSPHATE 2-C-METHYLTRANSFERASE"/>
    <property type="match status" value="1"/>
</dbReference>
<dbReference type="SUPFAM" id="SSF53335">
    <property type="entry name" value="S-adenosyl-L-methionine-dependent methyltransferases"/>
    <property type="match status" value="1"/>
</dbReference>
<dbReference type="EMBL" id="AP026966">
    <property type="protein sequence ID" value="BDT60688.1"/>
    <property type="molecule type" value="Genomic_DNA"/>
</dbReference>
<reference evidence="2" key="1">
    <citation type="submission" date="2022-11" db="EMBL/GenBank/DDBJ databases">
        <title>Isolation and characterization of PLA-degrading bacterium Massilia sp. from Antarctic soil.</title>
        <authorList>
            <person name="Sato K."/>
            <person name="Gomez-Fuentes C."/>
            <person name="Ahmad S.A."/>
            <person name="Zulkharnain A."/>
        </authorList>
    </citation>
    <scope>NUCLEOTIDE SEQUENCE</scope>
    <source>
        <strain evidence="2">N-3</strain>
    </source>
</reference>
<keyword evidence="3" id="KW-1185">Reference proteome</keyword>
<proteinExistence type="predicted"/>
<protein>
    <recommendedName>
        <fullName evidence="1">Methyltransferase domain-containing protein</fullName>
    </recommendedName>
</protein>
<evidence type="ECO:0000313" key="2">
    <source>
        <dbReference type="EMBL" id="BDT60688.1"/>
    </source>
</evidence>
<evidence type="ECO:0000313" key="3">
    <source>
        <dbReference type="Proteomes" id="UP001163336"/>
    </source>
</evidence>
<dbReference type="InterPro" id="IPR050447">
    <property type="entry name" value="Erg6_SMT_methyltransf"/>
</dbReference>
<sequence>MSNSTLLADETDEPALTEASAPGRWLSDDAIARIRCVDHFRNSEYAGLDLNAVIDSYVHNFVEPLLRVQPEPAVVADIGAGYGWLACAFALRTKARVVVVEYGEARLEAARRIAGILGVAERMEWINASIASLPIPDRSVDAAYCIEVIEHTGIDPAYLRELARITRDVLVITSPNKLFPVIGHDTELPFCHWLPLSARDVYARLFRRAHMQDNNLFWTPGRVFAALHDFRRTSSFLQFEDYAHYRTAQPHIGGRGGLLGLCKRIYFKAVAALGPYGIYVSPNIASTYRRSGD</sequence>
<dbReference type="InterPro" id="IPR041698">
    <property type="entry name" value="Methyltransf_25"/>
</dbReference>
<feature type="domain" description="Methyltransferase" evidence="1">
    <location>
        <begin position="75"/>
        <end position="167"/>
    </location>
</feature>
<dbReference type="PANTHER" id="PTHR44068">
    <property type="entry name" value="ZGC:194242"/>
    <property type="match status" value="1"/>
</dbReference>
<dbReference type="CDD" id="cd02440">
    <property type="entry name" value="AdoMet_MTases"/>
    <property type="match status" value="1"/>
</dbReference>
<dbReference type="Pfam" id="PF13649">
    <property type="entry name" value="Methyltransf_25"/>
    <property type="match status" value="1"/>
</dbReference>
<accession>A0ABM8CBN1</accession>